<accession>A0A5C4XLA6</accession>
<keyword evidence="4" id="KW-1185">Reference proteome</keyword>
<evidence type="ECO:0000313" key="2">
    <source>
        <dbReference type="EMBL" id="TNM64212.1"/>
    </source>
</evidence>
<evidence type="ECO:0000313" key="4">
    <source>
        <dbReference type="Proteomes" id="UP000629870"/>
    </source>
</evidence>
<dbReference type="RefSeq" id="WP_139404949.1">
    <property type="nucleotide sequence ID" value="NZ_JACHEW010000044.1"/>
</dbReference>
<gene>
    <name evidence="2" type="ORF">FHR04_20035</name>
    <name evidence="1" type="ORF">HNQ04_004091</name>
</gene>
<proteinExistence type="predicted"/>
<organism evidence="2 3">
    <name type="scientific">Deinococcus radiopugnans ATCC 19172</name>
    <dbReference type="NCBI Taxonomy" id="585398"/>
    <lineage>
        <taxon>Bacteria</taxon>
        <taxon>Thermotogati</taxon>
        <taxon>Deinococcota</taxon>
        <taxon>Deinococci</taxon>
        <taxon>Deinococcales</taxon>
        <taxon>Deinococcaceae</taxon>
        <taxon>Deinococcus</taxon>
    </lineage>
</organism>
<name>A0A5C4XLA6_9DEIO</name>
<dbReference type="AlphaFoldDB" id="A0A5C4XLA6"/>
<dbReference type="Proteomes" id="UP000313988">
    <property type="component" value="Unassembled WGS sequence"/>
</dbReference>
<evidence type="ECO:0000313" key="1">
    <source>
        <dbReference type="EMBL" id="MBB6018810.1"/>
    </source>
</evidence>
<dbReference type="Proteomes" id="UP000629870">
    <property type="component" value="Unassembled WGS sequence"/>
</dbReference>
<comment type="caution">
    <text evidence="2">The sequence shown here is derived from an EMBL/GenBank/DDBJ whole genome shotgun (WGS) entry which is preliminary data.</text>
</comment>
<reference evidence="1 4" key="2">
    <citation type="submission" date="2020-08" db="EMBL/GenBank/DDBJ databases">
        <title>Genomic Encyclopedia of Type Strains, Phase IV (KMG-IV): sequencing the most valuable type-strain genomes for metagenomic binning, comparative biology and taxonomic classification.</title>
        <authorList>
            <person name="Goeker M."/>
        </authorList>
    </citation>
    <scope>NUCLEOTIDE SEQUENCE [LARGE SCALE GENOMIC DNA]</scope>
    <source>
        <strain evidence="1 4">DSM 12027</strain>
    </source>
</reference>
<dbReference type="EMBL" id="JACHEW010000044">
    <property type="protein sequence ID" value="MBB6018810.1"/>
    <property type="molecule type" value="Genomic_DNA"/>
</dbReference>
<sequence length="89" mass="9865">MSLNDAPHLIAQIHLPPDHPTVFLYRRFGENVGALDGSTFAFARAKEILNAYGWWETSEPVGLGRGQTLEILDIELSAQIVQPILENPP</sequence>
<dbReference type="EMBL" id="VDMO01000044">
    <property type="protein sequence ID" value="TNM64212.1"/>
    <property type="molecule type" value="Genomic_DNA"/>
</dbReference>
<protein>
    <submittedName>
        <fullName evidence="2">Uncharacterized protein</fullName>
    </submittedName>
</protein>
<evidence type="ECO:0000313" key="3">
    <source>
        <dbReference type="Proteomes" id="UP000313988"/>
    </source>
</evidence>
<dbReference type="OrthoDB" id="72485at2"/>
<reference evidence="2 3" key="1">
    <citation type="submission" date="2019-06" db="EMBL/GenBank/DDBJ databases">
        <title>Genome sequence of Deinococcus radiopugnans ATCC 19172.</title>
        <authorList>
            <person name="Maclea K.S."/>
            <person name="Maynard C.R."/>
        </authorList>
    </citation>
    <scope>NUCLEOTIDE SEQUENCE [LARGE SCALE GENOMIC DNA]</scope>
    <source>
        <strain evidence="2 3">ATCC 19172</strain>
    </source>
</reference>